<sequence>MVGNKLITLGMGIDIGADVYDLALKIENSKVDYYIDSLFVFNQLFKLSNNP</sequence>
<dbReference type="EMBL" id="LAZR01032219">
    <property type="protein sequence ID" value="KKL51524.1"/>
    <property type="molecule type" value="Genomic_DNA"/>
</dbReference>
<name>A0A0F9CQQ3_9ZZZZ</name>
<dbReference type="AlphaFoldDB" id="A0A0F9CQQ3"/>
<accession>A0A0F9CQQ3</accession>
<proteinExistence type="predicted"/>
<protein>
    <submittedName>
        <fullName evidence="1">Uncharacterized protein</fullName>
    </submittedName>
</protein>
<evidence type="ECO:0000313" key="1">
    <source>
        <dbReference type="EMBL" id="KKL51524.1"/>
    </source>
</evidence>
<gene>
    <name evidence="1" type="ORF">LCGC14_2294630</name>
</gene>
<organism evidence="1">
    <name type="scientific">marine sediment metagenome</name>
    <dbReference type="NCBI Taxonomy" id="412755"/>
    <lineage>
        <taxon>unclassified sequences</taxon>
        <taxon>metagenomes</taxon>
        <taxon>ecological metagenomes</taxon>
    </lineage>
</organism>
<reference evidence="1" key="1">
    <citation type="journal article" date="2015" name="Nature">
        <title>Complex archaea that bridge the gap between prokaryotes and eukaryotes.</title>
        <authorList>
            <person name="Spang A."/>
            <person name="Saw J.H."/>
            <person name="Jorgensen S.L."/>
            <person name="Zaremba-Niedzwiedzka K."/>
            <person name="Martijn J."/>
            <person name="Lind A.E."/>
            <person name="van Eijk R."/>
            <person name="Schleper C."/>
            <person name="Guy L."/>
            <person name="Ettema T.J."/>
        </authorList>
    </citation>
    <scope>NUCLEOTIDE SEQUENCE</scope>
</reference>
<comment type="caution">
    <text evidence="1">The sequence shown here is derived from an EMBL/GenBank/DDBJ whole genome shotgun (WGS) entry which is preliminary data.</text>
</comment>